<reference evidence="1" key="1">
    <citation type="journal article" date="2015" name="Nature">
        <title>Complex archaea that bridge the gap between prokaryotes and eukaryotes.</title>
        <authorList>
            <person name="Spang A."/>
            <person name="Saw J.H."/>
            <person name="Jorgensen S.L."/>
            <person name="Zaremba-Niedzwiedzka K."/>
            <person name="Martijn J."/>
            <person name="Lind A.E."/>
            <person name="van Eijk R."/>
            <person name="Schleper C."/>
            <person name="Guy L."/>
            <person name="Ettema T.J."/>
        </authorList>
    </citation>
    <scope>NUCLEOTIDE SEQUENCE</scope>
</reference>
<name>A0A0F9J3Q1_9ZZZZ</name>
<proteinExistence type="predicted"/>
<dbReference type="AlphaFoldDB" id="A0A0F9J3Q1"/>
<accession>A0A0F9J3Q1</accession>
<comment type="caution">
    <text evidence="1">The sequence shown here is derived from an EMBL/GenBank/DDBJ whole genome shotgun (WGS) entry which is preliminary data.</text>
</comment>
<protein>
    <submittedName>
        <fullName evidence="1">Uncharacterized protein</fullName>
    </submittedName>
</protein>
<evidence type="ECO:0000313" key="1">
    <source>
        <dbReference type="EMBL" id="KKM27074.1"/>
    </source>
</evidence>
<feature type="non-terminal residue" evidence="1">
    <location>
        <position position="48"/>
    </location>
</feature>
<gene>
    <name evidence="1" type="ORF">LCGC14_1578320</name>
</gene>
<organism evidence="1">
    <name type="scientific">marine sediment metagenome</name>
    <dbReference type="NCBI Taxonomy" id="412755"/>
    <lineage>
        <taxon>unclassified sequences</taxon>
        <taxon>metagenomes</taxon>
        <taxon>ecological metagenomes</taxon>
    </lineage>
</organism>
<dbReference type="EMBL" id="LAZR01012391">
    <property type="protein sequence ID" value="KKM27074.1"/>
    <property type="molecule type" value="Genomic_DNA"/>
</dbReference>
<sequence length="48" mass="5436">MNVKILQLPSNYYPLTPSYVIWEGELAITHTPVLGEILLGYLVYSVIN</sequence>